<dbReference type="GO" id="GO:0005975">
    <property type="term" value="P:carbohydrate metabolic process"/>
    <property type="evidence" value="ECO:0007669"/>
    <property type="project" value="InterPro"/>
</dbReference>
<proteinExistence type="predicted"/>
<sequence>MDYLMGVDLGSTSLKAIVYDLDGKLISSASRPTTVHHDDPDHPDWAVWLPEEIWGDTAAAIKEAVGKLDDPGDVKGVAVTGMGMDGVPMDAEGNWLYPFISWHCPRTTPQQEWWVENIGAEKQFAITGNPIWGINSALRILWMREHHPEILEKTHKWLLIEDFLNFMLSGKMATDYTMASNTLLFDQTTKDYSDELLAASGIDRAILA</sequence>
<dbReference type="InterPro" id="IPR018484">
    <property type="entry name" value="FGGY_N"/>
</dbReference>
<dbReference type="InterPro" id="IPR043129">
    <property type="entry name" value="ATPase_NBD"/>
</dbReference>
<accession>X0RUG7</accession>
<dbReference type="Gene3D" id="3.30.420.40">
    <property type="match status" value="1"/>
</dbReference>
<keyword evidence="2" id="KW-0418">Kinase</keyword>
<comment type="caution">
    <text evidence="4">The sequence shown here is derived from an EMBL/GenBank/DDBJ whole genome shotgun (WGS) entry which is preliminary data.</text>
</comment>
<evidence type="ECO:0000259" key="3">
    <source>
        <dbReference type="Pfam" id="PF00370"/>
    </source>
</evidence>
<dbReference type="AlphaFoldDB" id="X0RUG7"/>
<dbReference type="GO" id="GO:0016301">
    <property type="term" value="F:kinase activity"/>
    <property type="evidence" value="ECO:0007669"/>
    <property type="project" value="UniProtKB-KW"/>
</dbReference>
<dbReference type="EMBL" id="BARS01004063">
    <property type="protein sequence ID" value="GAF72454.1"/>
    <property type="molecule type" value="Genomic_DNA"/>
</dbReference>
<gene>
    <name evidence="4" type="ORF">S01H1_07919</name>
</gene>
<reference evidence="4" key="1">
    <citation type="journal article" date="2014" name="Front. Microbiol.">
        <title>High frequency of phylogenetically diverse reductive dehalogenase-homologous genes in deep subseafloor sedimentary metagenomes.</title>
        <authorList>
            <person name="Kawai M."/>
            <person name="Futagami T."/>
            <person name="Toyoda A."/>
            <person name="Takaki Y."/>
            <person name="Nishi S."/>
            <person name="Hori S."/>
            <person name="Arai W."/>
            <person name="Tsubouchi T."/>
            <person name="Morono Y."/>
            <person name="Uchiyama I."/>
            <person name="Ito T."/>
            <person name="Fujiyama A."/>
            <person name="Inagaki F."/>
            <person name="Takami H."/>
        </authorList>
    </citation>
    <scope>NUCLEOTIDE SEQUENCE</scope>
    <source>
        <strain evidence="4">Expedition CK06-06</strain>
    </source>
</reference>
<evidence type="ECO:0000256" key="1">
    <source>
        <dbReference type="ARBA" id="ARBA00022679"/>
    </source>
</evidence>
<dbReference type="CDD" id="cd07773">
    <property type="entry name" value="ASKHA_NBD_FGGY_FK"/>
    <property type="match status" value="1"/>
</dbReference>
<evidence type="ECO:0000256" key="2">
    <source>
        <dbReference type="ARBA" id="ARBA00022777"/>
    </source>
</evidence>
<feature type="non-terminal residue" evidence="4">
    <location>
        <position position="208"/>
    </location>
</feature>
<feature type="domain" description="Carbohydrate kinase FGGY N-terminal" evidence="3">
    <location>
        <begin position="3"/>
        <end position="207"/>
    </location>
</feature>
<dbReference type="InterPro" id="IPR050406">
    <property type="entry name" value="FGGY_Carb_Kinase"/>
</dbReference>
<dbReference type="Pfam" id="PF00370">
    <property type="entry name" value="FGGY_N"/>
    <property type="match status" value="1"/>
</dbReference>
<name>X0RUG7_9ZZZZ</name>
<dbReference type="SUPFAM" id="SSF53067">
    <property type="entry name" value="Actin-like ATPase domain"/>
    <property type="match status" value="1"/>
</dbReference>
<dbReference type="PANTHER" id="PTHR43095">
    <property type="entry name" value="SUGAR KINASE"/>
    <property type="match status" value="1"/>
</dbReference>
<protein>
    <recommendedName>
        <fullName evidence="3">Carbohydrate kinase FGGY N-terminal domain-containing protein</fullName>
    </recommendedName>
</protein>
<organism evidence="4">
    <name type="scientific">marine sediment metagenome</name>
    <dbReference type="NCBI Taxonomy" id="412755"/>
    <lineage>
        <taxon>unclassified sequences</taxon>
        <taxon>metagenomes</taxon>
        <taxon>ecological metagenomes</taxon>
    </lineage>
</organism>
<keyword evidence="1" id="KW-0808">Transferase</keyword>
<evidence type="ECO:0000313" key="4">
    <source>
        <dbReference type="EMBL" id="GAF72454.1"/>
    </source>
</evidence>